<organism evidence="2 3">
    <name type="scientific">Novilysobacter erysipheiresistens</name>
    <dbReference type="NCBI Taxonomy" id="1749332"/>
    <lineage>
        <taxon>Bacteria</taxon>
        <taxon>Pseudomonadati</taxon>
        <taxon>Pseudomonadota</taxon>
        <taxon>Gammaproteobacteria</taxon>
        <taxon>Lysobacterales</taxon>
        <taxon>Lysobacteraceae</taxon>
        <taxon>Novilysobacter</taxon>
    </lineage>
</organism>
<dbReference type="SUPFAM" id="SSF52091">
    <property type="entry name" value="SpoIIaa-like"/>
    <property type="match status" value="1"/>
</dbReference>
<proteinExistence type="predicted"/>
<name>A0ABU7YXW2_9GAMM</name>
<dbReference type="RefSeq" id="WP_332616141.1">
    <property type="nucleotide sequence ID" value="NZ_JAXGFP010000003.1"/>
</dbReference>
<dbReference type="Pfam" id="PF13466">
    <property type="entry name" value="STAS_2"/>
    <property type="match status" value="1"/>
</dbReference>
<keyword evidence="3" id="KW-1185">Reference proteome</keyword>
<accession>A0ABU7YXW2</accession>
<comment type="caution">
    <text evidence="2">The sequence shown here is derived from an EMBL/GenBank/DDBJ whole genome shotgun (WGS) entry which is preliminary data.</text>
</comment>
<evidence type="ECO:0000259" key="1">
    <source>
        <dbReference type="Pfam" id="PF13466"/>
    </source>
</evidence>
<gene>
    <name evidence="2" type="ORF">SNE34_07300</name>
</gene>
<evidence type="ECO:0000313" key="2">
    <source>
        <dbReference type="EMBL" id="MEG3183812.1"/>
    </source>
</evidence>
<feature type="domain" description="MlaB-like STAS" evidence="1">
    <location>
        <begin position="15"/>
        <end position="87"/>
    </location>
</feature>
<dbReference type="InterPro" id="IPR036513">
    <property type="entry name" value="STAS_dom_sf"/>
</dbReference>
<sequence length="106" mass="10665">MTPVPASVVRDGDALVFSGALDRAAVPGLWKQVPTLPAGIRRLELGAVTVVDSAGLALLGELAARLPGVTVHGDPPGLSELRAAYRLEPQLGFVGASPAATATTSA</sequence>
<dbReference type="Proteomes" id="UP001355056">
    <property type="component" value="Unassembled WGS sequence"/>
</dbReference>
<dbReference type="EMBL" id="JAXGFP010000003">
    <property type="protein sequence ID" value="MEG3183812.1"/>
    <property type="molecule type" value="Genomic_DNA"/>
</dbReference>
<reference evidence="2 3" key="1">
    <citation type="journal article" date="2016" name="Int. J. Syst. Evol. Microbiol.">
        <title>Lysobacter erysipheiresistens sp. nov., an antagonist of powdery mildew, isolated from tobacco-cultivated soil.</title>
        <authorList>
            <person name="Xie B."/>
            <person name="Li T."/>
            <person name="Lin X."/>
            <person name="Wang C.J."/>
            <person name="Chen Y.J."/>
            <person name="Liu W.J."/>
            <person name="Zhao Z.W."/>
        </authorList>
    </citation>
    <scope>NUCLEOTIDE SEQUENCE [LARGE SCALE GENOMIC DNA]</scope>
    <source>
        <strain evidence="2 3">RS-LYSO-3</strain>
    </source>
</reference>
<dbReference type="InterPro" id="IPR058548">
    <property type="entry name" value="MlaB-like_STAS"/>
</dbReference>
<protein>
    <submittedName>
        <fullName evidence="2">STAS domain-containing protein</fullName>
    </submittedName>
</protein>
<evidence type="ECO:0000313" key="3">
    <source>
        <dbReference type="Proteomes" id="UP001355056"/>
    </source>
</evidence>